<name>A0A7R8ZHP2_TIMDO</name>
<sequence>MCRDVCPRRQCRVPGASAMFGHKYDGDSSNHSYDSDTNWRTSETWPNNLHTFSQSKISSKKRQTTPSRNPRSARRNDRRKYSLTDTRTPSRNPRSARRNDRRKYSLTDTRTPSRNPRSARRNDRRKYSLTDTRGNQLQRFQFLGTGTRSCKPVRMISSLLNMSTEETNSGADTAKNSFLPLVQDMSPEKIKDSQESILTWLRQPQITPSLVPNTGARVVDVAQDGGLTDTPNIGARAVDVAQDSGLTLVPNIGSRAVDVAQDGGLTDTPNTGVRVVDVAQDGGLTDTPNTGVRVVDVAQDGGLTDTPNTVVRVDVAQDGGLTLVPNIRARVVDVAQDGGLTLVPNIGARVVDVAQEGGLTLIPNSGARVVDVAQDGGLTLVPNSGARVVNVAQDGGLTLVTNSGARVVDVAQDGGLTLVPNSGARVVDVAQDGGLTLVPNSGARVVDVAQDGGLTLIPNTGVRVVDVAQDGGLTDTPNTGVRAAPLYDVAPCLLSRQASDISDDCCQPKKSLHNSYVTPMKSSHNVSTTQSLPRGGKTALHDLTNNLPFSKSMPAMVSGQNSQDRRPTTCHQQSDNKENEMNTTATRMSESTPLKNGQYVSEGNSMSAQLKVYSKSSHIRLPLGTHMPRSGALMEQVVNKDLRVPFRVAEPGPTRGVVNTMSVIQEVYCVKQQTITSSPILADTFRPCTKDVGVQCSAQTADAVTMTDTPHGKDKDVLCVNGRRYTTLNKLGLGGSCVVYQVGLALTVNYS</sequence>
<feature type="compositionally biased region" description="Polar residues" evidence="1">
    <location>
        <begin position="581"/>
        <end position="594"/>
    </location>
</feature>
<organism evidence="2">
    <name type="scientific">Timema douglasi</name>
    <name type="common">Walking stick</name>
    <dbReference type="NCBI Taxonomy" id="61478"/>
    <lineage>
        <taxon>Eukaryota</taxon>
        <taxon>Metazoa</taxon>
        <taxon>Ecdysozoa</taxon>
        <taxon>Arthropoda</taxon>
        <taxon>Hexapoda</taxon>
        <taxon>Insecta</taxon>
        <taxon>Pterygota</taxon>
        <taxon>Neoptera</taxon>
        <taxon>Polyneoptera</taxon>
        <taxon>Phasmatodea</taxon>
        <taxon>Timematodea</taxon>
        <taxon>Timematoidea</taxon>
        <taxon>Timematidae</taxon>
        <taxon>Timema</taxon>
    </lineage>
</organism>
<protein>
    <submittedName>
        <fullName evidence="2">Uncharacterized protein</fullName>
    </submittedName>
</protein>
<feature type="compositionally biased region" description="Polar residues" evidence="1">
    <location>
        <begin position="516"/>
        <end position="532"/>
    </location>
</feature>
<feature type="region of interest" description="Disordered" evidence="1">
    <location>
        <begin position="516"/>
        <end position="539"/>
    </location>
</feature>
<feature type="region of interest" description="Disordered" evidence="1">
    <location>
        <begin position="18"/>
        <end position="133"/>
    </location>
</feature>
<reference evidence="2" key="1">
    <citation type="submission" date="2020-11" db="EMBL/GenBank/DDBJ databases">
        <authorList>
            <person name="Tran Van P."/>
        </authorList>
    </citation>
    <scope>NUCLEOTIDE SEQUENCE</scope>
</reference>
<dbReference type="EMBL" id="OA585588">
    <property type="protein sequence ID" value="CAD7206702.1"/>
    <property type="molecule type" value="Genomic_DNA"/>
</dbReference>
<proteinExistence type="predicted"/>
<gene>
    <name evidence="2" type="ORF">TDIB3V08_LOCUS12851</name>
</gene>
<evidence type="ECO:0000313" key="2">
    <source>
        <dbReference type="EMBL" id="CAD7206702.1"/>
    </source>
</evidence>
<feature type="compositionally biased region" description="Polar residues" evidence="1">
    <location>
        <begin position="29"/>
        <end position="57"/>
    </location>
</feature>
<accession>A0A7R8ZHP2</accession>
<evidence type="ECO:0000256" key="1">
    <source>
        <dbReference type="SAM" id="MobiDB-lite"/>
    </source>
</evidence>
<feature type="region of interest" description="Disordered" evidence="1">
    <location>
        <begin position="555"/>
        <end position="594"/>
    </location>
</feature>
<dbReference type="AlphaFoldDB" id="A0A7R8ZHP2"/>